<evidence type="ECO:0000313" key="3">
    <source>
        <dbReference type="EMBL" id="CAB4037970.1"/>
    </source>
</evidence>
<dbReference type="PANTHER" id="PTHR10131:SF157">
    <property type="entry name" value="RECEPTOR-ASSOCIATED FACTOR, PUTATIVE-RELATED"/>
    <property type="match status" value="1"/>
</dbReference>
<keyword evidence="3" id="KW-0436">Ligase</keyword>
<keyword evidence="4" id="KW-1185">Reference proteome</keyword>
<dbReference type="GO" id="GO:0008270">
    <property type="term" value="F:zinc ion binding"/>
    <property type="evidence" value="ECO:0007669"/>
    <property type="project" value="UniProtKB-KW"/>
</dbReference>
<sequence>MAEGYDTNRFQATIDEGLTCSICLGVLKVPMQCENNEHYFCSGCIGKHLEKTSQTCPVCQEKLTAETLPKAPRILADLVSRLKINCDHATAGCAAVVELTALQAHVQDCDFMPVQCTNDGD</sequence>
<accession>A0A7D9LWU9</accession>
<dbReference type="OrthoDB" id="5982216at2759"/>
<keyword evidence="1" id="KW-0479">Metal-binding</keyword>
<dbReference type="PROSITE" id="PS50089">
    <property type="entry name" value="ZF_RING_2"/>
    <property type="match status" value="1"/>
</dbReference>
<protein>
    <submittedName>
        <fullName evidence="3">E3 ubiquitin- ligase NRDP1</fullName>
    </submittedName>
</protein>
<keyword evidence="1" id="KW-0863">Zinc-finger</keyword>
<dbReference type="Pfam" id="PF13923">
    <property type="entry name" value="zf-C3HC4_2"/>
    <property type="match status" value="1"/>
</dbReference>
<dbReference type="AlphaFoldDB" id="A0A7D9LWU9"/>
<evidence type="ECO:0000256" key="2">
    <source>
        <dbReference type="ARBA" id="ARBA00022833"/>
    </source>
</evidence>
<dbReference type="SUPFAM" id="SSF57850">
    <property type="entry name" value="RING/U-box"/>
    <property type="match status" value="1"/>
</dbReference>
<gene>
    <name evidence="3" type="ORF">PACLA_8A049274</name>
</gene>
<dbReference type="GO" id="GO:0043122">
    <property type="term" value="P:regulation of canonical NF-kappaB signal transduction"/>
    <property type="evidence" value="ECO:0007669"/>
    <property type="project" value="TreeGrafter"/>
</dbReference>
<dbReference type="GO" id="GO:0016874">
    <property type="term" value="F:ligase activity"/>
    <property type="evidence" value="ECO:0007669"/>
    <property type="project" value="UniProtKB-KW"/>
</dbReference>
<dbReference type="PANTHER" id="PTHR10131">
    <property type="entry name" value="TNF RECEPTOR ASSOCIATED FACTOR"/>
    <property type="match status" value="1"/>
</dbReference>
<dbReference type="InterPro" id="IPR001841">
    <property type="entry name" value="Znf_RING"/>
</dbReference>
<evidence type="ECO:0000256" key="1">
    <source>
        <dbReference type="ARBA" id="ARBA00022771"/>
    </source>
</evidence>
<organism evidence="3 4">
    <name type="scientific">Paramuricea clavata</name>
    <name type="common">Red gorgonian</name>
    <name type="synonym">Violescent sea-whip</name>
    <dbReference type="NCBI Taxonomy" id="317549"/>
    <lineage>
        <taxon>Eukaryota</taxon>
        <taxon>Metazoa</taxon>
        <taxon>Cnidaria</taxon>
        <taxon>Anthozoa</taxon>
        <taxon>Octocorallia</taxon>
        <taxon>Malacalcyonacea</taxon>
        <taxon>Plexauridae</taxon>
        <taxon>Paramuricea</taxon>
    </lineage>
</organism>
<dbReference type="EMBL" id="CACRXK020023664">
    <property type="protein sequence ID" value="CAB4037970.1"/>
    <property type="molecule type" value="Genomic_DNA"/>
</dbReference>
<keyword evidence="2" id="KW-0862">Zinc</keyword>
<dbReference type="SUPFAM" id="SSF49599">
    <property type="entry name" value="TRAF domain-like"/>
    <property type="match status" value="1"/>
</dbReference>
<reference evidence="3" key="1">
    <citation type="submission" date="2020-04" db="EMBL/GenBank/DDBJ databases">
        <authorList>
            <person name="Alioto T."/>
            <person name="Alioto T."/>
            <person name="Gomez Garrido J."/>
        </authorList>
    </citation>
    <scope>NUCLEOTIDE SEQUENCE</scope>
    <source>
        <strain evidence="3">A484AB</strain>
    </source>
</reference>
<dbReference type="Gene3D" id="3.30.40.10">
    <property type="entry name" value="Zinc/RING finger domain, C3HC4 (zinc finger)"/>
    <property type="match status" value="2"/>
</dbReference>
<comment type="caution">
    <text evidence="3">The sequence shown here is derived from an EMBL/GenBank/DDBJ whole genome shotgun (WGS) entry which is preliminary data.</text>
</comment>
<dbReference type="Proteomes" id="UP001152795">
    <property type="component" value="Unassembled WGS sequence"/>
</dbReference>
<evidence type="ECO:0000313" key="4">
    <source>
        <dbReference type="Proteomes" id="UP001152795"/>
    </source>
</evidence>
<dbReference type="InterPro" id="IPR013083">
    <property type="entry name" value="Znf_RING/FYVE/PHD"/>
</dbReference>
<name>A0A7D9LWU9_PARCT</name>
<proteinExistence type="predicted"/>